<evidence type="ECO:0000256" key="1">
    <source>
        <dbReference type="ARBA" id="ARBA00022705"/>
    </source>
</evidence>
<dbReference type="SMART" id="SM00271">
    <property type="entry name" value="DnaJ"/>
    <property type="match status" value="1"/>
</dbReference>
<dbReference type="SUPFAM" id="SSF48452">
    <property type="entry name" value="TPR-like"/>
    <property type="match status" value="1"/>
</dbReference>
<comment type="caution">
    <text evidence="3">The sequence shown here is derived from an EMBL/GenBank/DDBJ whole genome shotgun (WGS) entry which is preliminary data.</text>
</comment>
<dbReference type="Gene3D" id="1.25.40.10">
    <property type="entry name" value="Tetratricopeptide repeat domain"/>
    <property type="match status" value="1"/>
</dbReference>
<dbReference type="AlphaFoldDB" id="A0A9D1UDB4"/>
<dbReference type="PRINTS" id="PR00625">
    <property type="entry name" value="JDOMAIN"/>
</dbReference>
<evidence type="ECO:0000313" key="3">
    <source>
        <dbReference type="EMBL" id="HIW83607.1"/>
    </source>
</evidence>
<dbReference type="InterPro" id="IPR036869">
    <property type="entry name" value="J_dom_sf"/>
</dbReference>
<dbReference type="InterPro" id="IPR001623">
    <property type="entry name" value="DnaJ_domain"/>
</dbReference>
<dbReference type="EMBL" id="DXGF01000086">
    <property type="protein sequence ID" value="HIW83607.1"/>
    <property type="molecule type" value="Genomic_DNA"/>
</dbReference>
<sequence length="235" mass="26123">MTDPYSVLGVSRNASDEEIKKAYRNLSRRYHPDANINNPNKDQAEAKFKEVQQAYQQIMHEREYGSSAQSDGDYDFGGFGDFGSFRGFGGQYRQAGSSSAQSEDELHMQAAANFINSRHYQEALNLLNNMKTRNAQWYFYSAAANSGVGNNVIALEHAREALRQDPGNLQYQMLVRQLESGGMWYEQRQGPYQTTFTGGSSWCMKLCIANLVCNLCCGGGGLCCGSGPYSGGRYI</sequence>
<organism evidence="3 4">
    <name type="scientific">Candidatus Dorea gallistercoris</name>
    <dbReference type="NCBI Taxonomy" id="2838542"/>
    <lineage>
        <taxon>Bacteria</taxon>
        <taxon>Bacillati</taxon>
        <taxon>Bacillota</taxon>
        <taxon>Clostridia</taxon>
        <taxon>Lachnospirales</taxon>
        <taxon>Lachnospiraceae</taxon>
        <taxon>Dorea</taxon>
    </lineage>
</organism>
<feature type="domain" description="J" evidence="2">
    <location>
        <begin position="3"/>
        <end position="78"/>
    </location>
</feature>
<dbReference type="Proteomes" id="UP000824263">
    <property type="component" value="Unassembled WGS sequence"/>
</dbReference>
<dbReference type="CDD" id="cd06257">
    <property type="entry name" value="DnaJ"/>
    <property type="match status" value="1"/>
</dbReference>
<evidence type="ECO:0000313" key="4">
    <source>
        <dbReference type="Proteomes" id="UP000824263"/>
    </source>
</evidence>
<protein>
    <submittedName>
        <fullName evidence="3">J domain-containing protein</fullName>
    </submittedName>
</protein>
<dbReference type="PANTHER" id="PTHR24074">
    <property type="entry name" value="CO-CHAPERONE PROTEIN DJLA"/>
    <property type="match status" value="1"/>
</dbReference>
<keyword evidence="1" id="KW-0235">DNA replication</keyword>
<name>A0A9D1UDB4_9FIRM</name>
<accession>A0A9D1UDB4</accession>
<reference evidence="3" key="2">
    <citation type="submission" date="2021-04" db="EMBL/GenBank/DDBJ databases">
        <authorList>
            <person name="Gilroy R."/>
        </authorList>
    </citation>
    <scope>NUCLEOTIDE SEQUENCE</scope>
    <source>
        <strain evidence="3">ChiSxjej1B13-11762</strain>
    </source>
</reference>
<dbReference type="SUPFAM" id="SSF46565">
    <property type="entry name" value="Chaperone J-domain"/>
    <property type="match status" value="1"/>
</dbReference>
<evidence type="ECO:0000259" key="2">
    <source>
        <dbReference type="PROSITE" id="PS50076"/>
    </source>
</evidence>
<dbReference type="PROSITE" id="PS50076">
    <property type="entry name" value="DNAJ_2"/>
    <property type="match status" value="1"/>
</dbReference>
<dbReference type="InterPro" id="IPR050817">
    <property type="entry name" value="DjlA_DnaK_co-chaperone"/>
</dbReference>
<proteinExistence type="predicted"/>
<dbReference type="Gene3D" id="1.10.287.110">
    <property type="entry name" value="DnaJ domain"/>
    <property type="match status" value="1"/>
</dbReference>
<dbReference type="InterPro" id="IPR011990">
    <property type="entry name" value="TPR-like_helical_dom_sf"/>
</dbReference>
<gene>
    <name evidence="3" type="ORF">H9873_04715</name>
</gene>
<reference evidence="3" key="1">
    <citation type="journal article" date="2021" name="PeerJ">
        <title>Extensive microbial diversity within the chicken gut microbiome revealed by metagenomics and culture.</title>
        <authorList>
            <person name="Gilroy R."/>
            <person name="Ravi A."/>
            <person name="Getino M."/>
            <person name="Pursley I."/>
            <person name="Horton D.L."/>
            <person name="Alikhan N.F."/>
            <person name="Baker D."/>
            <person name="Gharbi K."/>
            <person name="Hall N."/>
            <person name="Watson M."/>
            <person name="Adriaenssens E.M."/>
            <person name="Foster-Nyarko E."/>
            <person name="Jarju S."/>
            <person name="Secka A."/>
            <person name="Antonio M."/>
            <person name="Oren A."/>
            <person name="Chaudhuri R.R."/>
            <person name="La Ragione R."/>
            <person name="Hildebrand F."/>
            <person name="Pallen M.J."/>
        </authorList>
    </citation>
    <scope>NUCLEOTIDE SEQUENCE</scope>
    <source>
        <strain evidence="3">ChiSxjej1B13-11762</strain>
    </source>
</reference>
<dbReference type="GO" id="GO:0006260">
    <property type="term" value="P:DNA replication"/>
    <property type="evidence" value="ECO:0007669"/>
    <property type="project" value="UniProtKB-KW"/>
</dbReference>
<dbReference type="Pfam" id="PF00226">
    <property type="entry name" value="DnaJ"/>
    <property type="match status" value="1"/>
</dbReference>